<dbReference type="EMBL" id="SJPH01000002">
    <property type="protein sequence ID" value="TWT47452.1"/>
    <property type="molecule type" value="Genomic_DNA"/>
</dbReference>
<accession>A0A5C5WCQ9</accession>
<proteinExistence type="predicted"/>
<evidence type="ECO:0000256" key="1">
    <source>
        <dbReference type="SAM" id="Phobius"/>
    </source>
</evidence>
<protein>
    <recommendedName>
        <fullName evidence="4">DUF4190 domain-containing protein</fullName>
    </recommendedName>
</protein>
<keyword evidence="1" id="KW-0472">Membrane</keyword>
<evidence type="ECO:0008006" key="4">
    <source>
        <dbReference type="Google" id="ProtNLM"/>
    </source>
</evidence>
<organism evidence="2 3">
    <name type="scientific">Botrimarina hoheduenensis</name>
    <dbReference type="NCBI Taxonomy" id="2528000"/>
    <lineage>
        <taxon>Bacteria</taxon>
        <taxon>Pseudomonadati</taxon>
        <taxon>Planctomycetota</taxon>
        <taxon>Planctomycetia</taxon>
        <taxon>Pirellulales</taxon>
        <taxon>Lacipirellulaceae</taxon>
        <taxon>Botrimarina</taxon>
    </lineage>
</organism>
<feature type="transmembrane region" description="Helical" evidence="1">
    <location>
        <begin position="20"/>
        <end position="39"/>
    </location>
</feature>
<evidence type="ECO:0000313" key="3">
    <source>
        <dbReference type="Proteomes" id="UP000318995"/>
    </source>
</evidence>
<keyword evidence="1" id="KW-0812">Transmembrane</keyword>
<reference evidence="2 3" key="1">
    <citation type="submission" date="2019-02" db="EMBL/GenBank/DDBJ databases">
        <title>Deep-cultivation of Planctomycetes and their phenomic and genomic characterization uncovers novel biology.</title>
        <authorList>
            <person name="Wiegand S."/>
            <person name="Jogler M."/>
            <person name="Boedeker C."/>
            <person name="Pinto D."/>
            <person name="Vollmers J."/>
            <person name="Rivas-Marin E."/>
            <person name="Kohn T."/>
            <person name="Peeters S.H."/>
            <person name="Heuer A."/>
            <person name="Rast P."/>
            <person name="Oberbeckmann S."/>
            <person name="Bunk B."/>
            <person name="Jeske O."/>
            <person name="Meyerdierks A."/>
            <person name="Storesund J.E."/>
            <person name="Kallscheuer N."/>
            <person name="Luecker S."/>
            <person name="Lage O.M."/>
            <person name="Pohl T."/>
            <person name="Merkel B.J."/>
            <person name="Hornburger P."/>
            <person name="Mueller R.-W."/>
            <person name="Bruemmer F."/>
            <person name="Labrenz M."/>
            <person name="Spormann A.M."/>
            <person name="Op Den Camp H."/>
            <person name="Overmann J."/>
            <person name="Amann R."/>
            <person name="Jetten M.S.M."/>
            <person name="Mascher T."/>
            <person name="Medema M.H."/>
            <person name="Devos D.P."/>
            <person name="Kaster A.-K."/>
            <person name="Ovreas L."/>
            <person name="Rohde M."/>
            <person name="Galperin M.Y."/>
            <person name="Jogler C."/>
        </authorList>
    </citation>
    <scope>NUCLEOTIDE SEQUENCE [LARGE SCALE GENOMIC DNA]</scope>
    <source>
        <strain evidence="2 3">Pla111</strain>
    </source>
</reference>
<evidence type="ECO:0000313" key="2">
    <source>
        <dbReference type="EMBL" id="TWT47452.1"/>
    </source>
</evidence>
<comment type="caution">
    <text evidence="2">The sequence shown here is derived from an EMBL/GenBank/DDBJ whole genome shotgun (WGS) entry which is preliminary data.</text>
</comment>
<dbReference type="AlphaFoldDB" id="A0A5C5WCQ9"/>
<dbReference type="OrthoDB" id="279013at2"/>
<dbReference type="Gene3D" id="2.40.50.870">
    <property type="entry name" value="Protein of unknown function (DUF3299)"/>
    <property type="match status" value="1"/>
</dbReference>
<keyword evidence="1" id="KW-1133">Transmembrane helix</keyword>
<name>A0A5C5WCQ9_9BACT</name>
<keyword evidence="3" id="KW-1185">Reference proteome</keyword>
<feature type="transmembrane region" description="Helical" evidence="1">
    <location>
        <begin position="46"/>
        <end position="68"/>
    </location>
</feature>
<gene>
    <name evidence="2" type="ORF">Pla111_10660</name>
</gene>
<sequence>MSVTHSYEDAQPIEYRSVHTGAIIGLVLALASAVVPLTAGSANLGYTLPLSVLPMVGFAISMVAWRAIAGAPDVYAGGLLAIAGALLSAVFLITGVSYASYVYATEVPDGYERTSFLEMKPSESDLLSSRPVPDPIRMLIEEQKPVFIKGYIRPDSTRFSKNITDFLLVRDSNECCFGDLSKVQFYDQIKVQLAPGLATDLSRKVFRVGGVLRVGPGSAELAAPLLYYLDADYIR</sequence>
<dbReference type="RefSeq" id="WP_146572071.1">
    <property type="nucleotide sequence ID" value="NZ_SJPH01000002.1"/>
</dbReference>
<dbReference type="Proteomes" id="UP000318995">
    <property type="component" value="Unassembled WGS sequence"/>
</dbReference>
<feature type="transmembrane region" description="Helical" evidence="1">
    <location>
        <begin position="74"/>
        <end position="93"/>
    </location>
</feature>